<sequence>MQVNTYVPSKQTQESSFRLQEGGIYRARILERSNSNEAVLGLRGSKMKASFEGSMPKQNQVAFEVTGKKDGTLQIKAMDISSNNNGSGKAAGANSILKNLGIQQPSTAMTNAAKIMLDTGSPLTKETAESMQRFIEQSNGMREQKLNTIRTAATKGIQVNDENLKHVHEGLNNKNVVDVVNNLSSKSGSVNNTDISRVVEKALKAADADSSQSLKDAVKDIQQRINNGASVEEVTEAVKKRVMNHSELSKEEAARLEKAVKEAELLTSTGKERLNRALQSIVNKENTASFSKSSDLLQMIQQVRSNGGSNEAIQQQVKQLLDANGVEGENEQRILKLVKQLDQLDQSGKQRLINTLEQTMSEKGTVSNQSSPMQNVISSFQNQLNTEPDLEKVMNHLQQQISQAMPDSVQNVALEKIDQAKALLNEGKEMAARQVVHQSLQEVAEAAPKNEAVSMAGAQYSTNEQIQTSPSVESKQMLETRITDRMIKVTDDFKQMKQSTVKQLEQTEKIMNQDKQSAPQAKQVLEAVIKKMDRAILRSDFMLFTDMKTERQMLQASSQLTEAKQLLSKGQTSAALNIVKDVQQSMEQLDFNPSEQKVKNVITREESFSMDKGVKAASQQVADQSKMVAQDPSSRQLFELVRSLGLNRESEIGQMLTSSQTGQQQGQSGSQQNNMKEALLQLLKNEDEGSRMQQKINQSVSNLTGQQLMNKSEQGNNMQHLLFNLPVPMKDKHEQLQVYVQSRQEADQLDWENCNLYFLIDTPSLGETGIMVQSTERQLSITLKNDDPAFQDMMEPLVEQTTEAISDIGYNINDIHYQPMNRAAEKIDEEQKTEEEPDLGFVPFYTEKGFDFKI</sequence>
<dbReference type="Proteomes" id="UP000275076">
    <property type="component" value="Unassembled WGS sequence"/>
</dbReference>
<dbReference type="OrthoDB" id="2351076at2"/>
<proteinExistence type="predicted"/>
<protein>
    <recommendedName>
        <fullName evidence="3">Hook-length control protein FliK</fullName>
    </recommendedName>
</protein>
<organism evidence="1 2">
    <name type="scientific">Salibacterium salarium</name>
    <dbReference type="NCBI Taxonomy" id="284579"/>
    <lineage>
        <taxon>Bacteria</taxon>
        <taxon>Bacillati</taxon>
        <taxon>Bacillota</taxon>
        <taxon>Bacilli</taxon>
        <taxon>Bacillales</taxon>
        <taxon>Bacillaceae</taxon>
    </lineage>
</organism>
<comment type="caution">
    <text evidence="1">The sequence shown here is derived from an EMBL/GenBank/DDBJ whole genome shotgun (WGS) entry which is preliminary data.</text>
</comment>
<evidence type="ECO:0000313" key="1">
    <source>
        <dbReference type="EMBL" id="RSL32012.1"/>
    </source>
</evidence>
<accession>A0A3R9QJC5</accession>
<dbReference type="AlphaFoldDB" id="A0A3R9QJC5"/>
<dbReference type="EMBL" id="RBVX01000018">
    <property type="protein sequence ID" value="RSL32012.1"/>
    <property type="molecule type" value="Genomic_DNA"/>
</dbReference>
<dbReference type="RefSeq" id="WP_125557427.1">
    <property type="nucleotide sequence ID" value="NZ_RBVX01000018.1"/>
</dbReference>
<reference evidence="1 2" key="1">
    <citation type="submission" date="2018-10" db="EMBL/GenBank/DDBJ databases">
        <title>Draft genome sequence of Bacillus salarius IM0101, isolated from a hypersaline soil in Inner Mongolia, China.</title>
        <authorList>
            <person name="Yamprayoonswat W."/>
            <person name="Boonvisut S."/>
            <person name="Jumpathong W."/>
            <person name="Sittihan S."/>
            <person name="Ruangsuj P."/>
            <person name="Wanthongcharoen S."/>
            <person name="Thongpramul N."/>
            <person name="Pimmason S."/>
            <person name="Yu B."/>
            <person name="Yasawong M."/>
        </authorList>
    </citation>
    <scope>NUCLEOTIDE SEQUENCE [LARGE SCALE GENOMIC DNA]</scope>
    <source>
        <strain evidence="1 2">IM0101</strain>
    </source>
</reference>
<evidence type="ECO:0008006" key="3">
    <source>
        <dbReference type="Google" id="ProtNLM"/>
    </source>
</evidence>
<keyword evidence="2" id="KW-1185">Reference proteome</keyword>
<gene>
    <name evidence="1" type="ORF">D7Z54_17585</name>
</gene>
<evidence type="ECO:0000313" key="2">
    <source>
        <dbReference type="Proteomes" id="UP000275076"/>
    </source>
</evidence>
<name>A0A3R9QJC5_9BACI</name>